<feature type="coiled-coil region" evidence="1">
    <location>
        <begin position="297"/>
        <end position="324"/>
    </location>
</feature>
<organism evidence="3 4">
    <name type="scientific">Flavobacterium arundinis</name>
    <dbReference type="NCBI Taxonomy" id="3139143"/>
    <lineage>
        <taxon>Bacteria</taxon>
        <taxon>Pseudomonadati</taxon>
        <taxon>Bacteroidota</taxon>
        <taxon>Flavobacteriia</taxon>
        <taxon>Flavobacteriales</taxon>
        <taxon>Flavobacteriaceae</taxon>
        <taxon>Flavobacterium</taxon>
    </lineage>
</organism>
<dbReference type="Proteomes" id="UP001464555">
    <property type="component" value="Unassembled WGS sequence"/>
</dbReference>
<evidence type="ECO:0000256" key="1">
    <source>
        <dbReference type="SAM" id="Coils"/>
    </source>
</evidence>
<keyword evidence="4" id="KW-1185">Reference proteome</keyword>
<feature type="coiled-coil region" evidence="1">
    <location>
        <begin position="372"/>
        <end position="420"/>
    </location>
</feature>
<dbReference type="Pfam" id="PF13476">
    <property type="entry name" value="AAA_23"/>
    <property type="match status" value="1"/>
</dbReference>
<dbReference type="InterPro" id="IPR022205">
    <property type="entry name" value="DUF3732"/>
</dbReference>
<evidence type="ECO:0000313" key="4">
    <source>
        <dbReference type="Proteomes" id="UP001464555"/>
    </source>
</evidence>
<dbReference type="InterPro" id="IPR038729">
    <property type="entry name" value="Rad50/SbcC_AAA"/>
</dbReference>
<name>A0ABU9HTD6_9FLAO</name>
<reference evidence="3 4" key="1">
    <citation type="submission" date="2024-04" db="EMBL/GenBank/DDBJ databases">
        <title>Flavobacterium sp. DGU11 16S ribosomal RNA gene Genome sequencing and assembly.</title>
        <authorList>
            <person name="Park S."/>
        </authorList>
    </citation>
    <scope>NUCLEOTIDE SEQUENCE [LARGE SCALE GENOMIC DNA]</scope>
    <source>
        <strain evidence="3 4">DGU11</strain>
    </source>
</reference>
<dbReference type="Pfam" id="PF12532">
    <property type="entry name" value="DUF3732"/>
    <property type="match status" value="1"/>
</dbReference>
<feature type="domain" description="Rad50/SbcC-type AAA" evidence="2">
    <location>
        <begin position="22"/>
        <end position="233"/>
    </location>
</feature>
<evidence type="ECO:0000259" key="2">
    <source>
        <dbReference type="Pfam" id="PF13476"/>
    </source>
</evidence>
<proteinExistence type="predicted"/>
<accession>A0ABU9HTD6</accession>
<gene>
    <name evidence="3" type="ORF">AAEO56_03160</name>
</gene>
<evidence type="ECO:0000313" key="3">
    <source>
        <dbReference type="EMBL" id="MEL1243251.1"/>
    </source>
</evidence>
<sequence length="672" mass="78486">MILKIKTIALYPVDKNLKPRFIRFEEDKVNVITGYSKRGKSSIIEIIDYCLGNTDANIPIGRIRNLVDKFALNLNINGQYVFIARDSPKSNQQSSDNMYYIEYDKKGEYVELNSNDWIANSEQYKVSKARIKEILNLKAGFLNIEESISADKSLTVGFRDTSAFQFQPQSIVANGNTIFYKTDTFEHLNRLKILFPLALGYKSYEILLLENEMNIIETEEKKLQNKIDDLSKRYENWKYDIYQYYNEAISLGLSNSDINIESSSVDLIKDELKSIVKNVRNNKVYQEGSGIRFSEKLEEHDFNRLNLMRELQNLKMEYNKIEQFDRAKNEYISEVSHVIEKRLKPVDWFLSQNGTDICPFCDSKSDKALIQLQKLSDEREQNTKLISQSESNYFSFDKEKQTLKKEIRDIEKSVVEIDRSIDVLLKEKTDYHLKHQGIYEFAGKISNVIESIEIFAPDGKYNLALEKLQKDLAQKNKDLLKLKKKFDKENSLNKLTKTIKNYVNILPIEDRNESNVLLDPEKYIGIKIENKNTKTISFLNKIGSGSNYMCYHLATMLGLHEFFYKLPETNKKNYIPSFLVLDQPSQVYFPEGLEDDANETSDDFENTKKIFEVCSKFMERTNNNIQIIILEHAPSSVWKDIEHINKVEEWRGKFESDDSYNALLQKDWLFAN</sequence>
<comment type="caution">
    <text evidence="3">The sequence shown here is derived from an EMBL/GenBank/DDBJ whole genome shotgun (WGS) entry which is preliminary data.</text>
</comment>
<protein>
    <submittedName>
        <fullName evidence="3">DUF3732 domain-containing protein</fullName>
    </submittedName>
</protein>
<feature type="coiled-coil region" evidence="1">
    <location>
        <begin position="206"/>
        <end position="240"/>
    </location>
</feature>
<dbReference type="EMBL" id="JBBYHR010000002">
    <property type="protein sequence ID" value="MEL1243251.1"/>
    <property type="molecule type" value="Genomic_DNA"/>
</dbReference>
<dbReference type="RefSeq" id="WP_341695576.1">
    <property type="nucleotide sequence ID" value="NZ_JBBYHR010000002.1"/>
</dbReference>
<keyword evidence="1" id="KW-0175">Coiled coil</keyword>